<evidence type="ECO:0000256" key="1">
    <source>
        <dbReference type="ARBA" id="ARBA00004141"/>
    </source>
</evidence>
<dbReference type="NCBIfam" id="TIGR00879">
    <property type="entry name" value="SP"/>
    <property type="match status" value="1"/>
</dbReference>
<accession>A0A427XWJ3</accession>
<keyword evidence="3 8" id="KW-0813">Transport</keyword>
<evidence type="ECO:0000259" key="11">
    <source>
        <dbReference type="PROSITE" id="PS50850"/>
    </source>
</evidence>
<reference evidence="12 13" key="1">
    <citation type="submission" date="2018-11" db="EMBL/GenBank/DDBJ databases">
        <title>Genome sequence of Apiotrichum porosum DSM 27194.</title>
        <authorList>
            <person name="Aliyu H."/>
            <person name="Gorte O."/>
            <person name="Ochsenreither K."/>
        </authorList>
    </citation>
    <scope>NUCLEOTIDE SEQUENCE [LARGE SCALE GENOMIC DNA]</scope>
    <source>
        <strain evidence="12 13">DSM 27194</strain>
    </source>
</reference>
<dbReference type="Gene3D" id="1.20.1250.20">
    <property type="entry name" value="MFS general substrate transporter like domains"/>
    <property type="match status" value="1"/>
</dbReference>
<comment type="similarity">
    <text evidence="2 8">Belongs to the major facilitator superfamily. Sugar transporter (TC 2.A.1.1) family.</text>
</comment>
<dbReference type="GO" id="GO:0005351">
    <property type="term" value="F:carbohydrate:proton symporter activity"/>
    <property type="evidence" value="ECO:0007669"/>
    <property type="project" value="TreeGrafter"/>
</dbReference>
<evidence type="ECO:0000256" key="10">
    <source>
        <dbReference type="SAM" id="Phobius"/>
    </source>
</evidence>
<feature type="transmembrane region" description="Helical" evidence="10">
    <location>
        <begin position="63"/>
        <end position="81"/>
    </location>
</feature>
<dbReference type="PANTHER" id="PTHR48022:SF72">
    <property type="entry name" value="MAJOR FACILITATOR SUPERFAMILY (MFS) PROFILE DOMAIN-CONTAINING PROTEIN-RELATED"/>
    <property type="match status" value="1"/>
</dbReference>
<dbReference type="SUPFAM" id="SSF103473">
    <property type="entry name" value="MFS general substrate transporter"/>
    <property type="match status" value="1"/>
</dbReference>
<evidence type="ECO:0000256" key="3">
    <source>
        <dbReference type="ARBA" id="ARBA00022448"/>
    </source>
</evidence>
<dbReference type="PROSITE" id="PS50850">
    <property type="entry name" value="MFS"/>
    <property type="match status" value="1"/>
</dbReference>
<evidence type="ECO:0000256" key="4">
    <source>
        <dbReference type="ARBA" id="ARBA00022692"/>
    </source>
</evidence>
<dbReference type="OrthoDB" id="2544694at2759"/>
<feature type="transmembrane region" description="Helical" evidence="10">
    <location>
        <begin position="176"/>
        <end position="199"/>
    </location>
</feature>
<feature type="transmembrane region" description="Helical" evidence="10">
    <location>
        <begin position="407"/>
        <end position="425"/>
    </location>
</feature>
<feature type="transmembrane region" description="Helical" evidence="10">
    <location>
        <begin position="304"/>
        <end position="327"/>
    </location>
</feature>
<evidence type="ECO:0000313" key="13">
    <source>
        <dbReference type="Proteomes" id="UP000279236"/>
    </source>
</evidence>
<evidence type="ECO:0000256" key="6">
    <source>
        <dbReference type="ARBA" id="ARBA00023136"/>
    </source>
</evidence>
<organism evidence="12 13">
    <name type="scientific">Apiotrichum porosum</name>
    <dbReference type="NCBI Taxonomy" id="105984"/>
    <lineage>
        <taxon>Eukaryota</taxon>
        <taxon>Fungi</taxon>
        <taxon>Dikarya</taxon>
        <taxon>Basidiomycota</taxon>
        <taxon>Agaricomycotina</taxon>
        <taxon>Tremellomycetes</taxon>
        <taxon>Trichosporonales</taxon>
        <taxon>Trichosporonaceae</taxon>
        <taxon>Apiotrichum</taxon>
    </lineage>
</organism>
<proteinExistence type="inferred from homology"/>
<comment type="caution">
    <text evidence="12">The sequence shown here is derived from an EMBL/GenBank/DDBJ whole genome shotgun (WGS) entry which is preliminary data.</text>
</comment>
<feature type="transmembrane region" description="Helical" evidence="10">
    <location>
        <begin position="269"/>
        <end position="292"/>
    </location>
</feature>
<feature type="domain" description="Major facilitator superfamily (MFS) profile" evidence="11">
    <location>
        <begin position="20"/>
        <end position="460"/>
    </location>
</feature>
<sequence>MGLKSVYNMYGRGKPLRIAISFACQLAFVLFGYDQGVFSGIVGNQDFLDQFNHPNAGLEGIIVSIYNLGCFSGCILTFIICERLGRRKSMWVAMVFILVGAVLQTSATTVPHLMVGRYITGIGTGIETSTVPAYQSELCEANMRGRLVASEPLFVGVGIEIAYWFDYGMSFTSGSIAWRLPIACQMIFAVIVIILVFGLPESPRYLYAHGRNEEALQVLCDVYDTQPDDPKIQKEQNDVLEALALEREHGEYKWSELFKRDEVQTGRRVLLAYGMQFMNQMGGINLVVYYVTTVLEDNVGLDRNLSLILGGCINFMFVVGSLFPTFLLDRVGRRNPMIWGALGLAISMMMISILLSFQHLGGAIAKSTSTAAVAFFFTYMLVFGGTQNVVPWVYVPEILPLHVRAKGTAVGISANWLWNFFVVMITPTLIESLKWKAYLLFMATNFAFMPLVYFCYPETNCLTLEEVDWFFLEPGAVKRSLRVAKHGWDIEGRPPVHAFEGGTLSTPEKPLAAVTHDEKS</sequence>
<keyword evidence="6 10" id="KW-0472">Membrane</keyword>
<dbReference type="InterPro" id="IPR036259">
    <property type="entry name" value="MFS_trans_sf"/>
</dbReference>
<feature type="transmembrane region" description="Helical" evidence="10">
    <location>
        <begin position="437"/>
        <end position="456"/>
    </location>
</feature>
<dbReference type="FunFam" id="1.20.1250.20:FF:000090">
    <property type="entry name" value="MFS sugar transporter, putative"/>
    <property type="match status" value="1"/>
</dbReference>
<dbReference type="AlphaFoldDB" id="A0A427XWJ3"/>
<evidence type="ECO:0000256" key="2">
    <source>
        <dbReference type="ARBA" id="ARBA00010992"/>
    </source>
</evidence>
<feature type="transmembrane region" description="Helical" evidence="10">
    <location>
        <begin position="90"/>
        <end position="107"/>
    </location>
</feature>
<dbReference type="RefSeq" id="XP_028477093.1">
    <property type="nucleotide sequence ID" value="XM_028622201.1"/>
</dbReference>
<dbReference type="Proteomes" id="UP000279236">
    <property type="component" value="Unassembled WGS sequence"/>
</dbReference>
<dbReference type="Pfam" id="PF00083">
    <property type="entry name" value="Sugar_tr"/>
    <property type="match status" value="1"/>
</dbReference>
<dbReference type="PANTHER" id="PTHR48022">
    <property type="entry name" value="PLASTIDIC GLUCOSE TRANSPORTER 4"/>
    <property type="match status" value="1"/>
</dbReference>
<evidence type="ECO:0000256" key="5">
    <source>
        <dbReference type="ARBA" id="ARBA00022989"/>
    </source>
</evidence>
<keyword evidence="4 10" id="KW-0812">Transmembrane</keyword>
<evidence type="ECO:0000256" key="9">
    <source>
        <dbReference type="SAM" id="MobiDB-lite"/>
    </source>
</evidence>
<dbReference type="InterPro" id="IPR050360">
    <property type="entry name" value="MFS_Sugar_Transporters"/>
</dbReference>
<dbReference type="GeneID" id="39591343"/>
<dbReference type="InterPro" id="IPR020846">
    <property type="entry name" value="MFS_dom"/>
</dbReference>
<dbReference type="InterPro" id="IPR005828">
    <property type="entry name" value="MFS_sugar_transport-like"/>
</dbReference>
<dbReference type="InterPro" id="IPR005829">
    <property type="entry name" value="Sugar_transporter_CS"/>
</dbReference>
<dbReference type="PROSITE" id="PS00217">
    <property type="entry name" value="SUGAR_TRANSPORT_2"/>
    <property type="match status" value="1"/>
</dbReference>
<comment type="subcellular location">
    <subcellularLocation>
        <location evidence="1">Membrane</location>
        <topology evidence="1">Multi-pass membrane protein</topology>
    </subcellularLocation>
</comment>
<dbReference type="InterPro" id="IPR003663">
    <property type="entry name" value="Sugar/inositol_transpt"/>
</dbReference>
<keyword evidence="13" id="KW-1185">Reference proteome</keyword>
<evidence type="ECO:0000313" key="12">
    <source>
        <dbReference type="EMBL" id="RSH83141.1"/>
    </source>
</evidence>
<feature type="transmembrane region" description="Helical" evidence="10">
    <location>
        <begin position="339"/>
        <end position="360"/>
    </location>
</feature>
<gene>
    <name evidence="12" type="ORF">EHS24_006800</name>
</gene>
<evidence type="ECO:0000256" key="7">
    <source>
        <dbReference type="ARBA" id="ARBA00049119"/>
    </source>
</evidence>
<dbReference type="PRINTS" id="PR00171">
    <property type="entry name" value="SUGRTRNSPORT"/>
</dbReference>
<dbReference type="EMBL" id="RSCE01000004">
    <property type="protein sequence ID" value="RSH83141.1"/>
    <property type="molecule type" value="Genomic_DNA"/>
</dbReference>
<dbReference type="GO" id="GO:0016020">
    <property type="term" value="C:membrane"/>
    <property type="evidence" value="ECO:0007669"/>
    <property type="project" value="UniProtKB-SubCell"/>
</dbReference>
<feature type="region of interest" description="Disordered" evidence="9">
    <location>
        <begin position="500"/>
        <end position="520"/>
    </location>
</feature>
<feature type="transmembrane region" description="Helical" evidence="10">
    <location>
        <begin position="372"/>
        <end position="395"/>
    </location>
</feature>
<protein>
    <recommendedName>
        <fullName evidence="11">Major facilitator superfamily (MFS) profile domain-containing protein</fullName>
    </recommendedName>
</protein>
<evidence type="ECO:0000256" key="8">
    <source>
        <dbReference type="RuleBase" id="RU003346"/>
    </source>
</evidence>
<comment type="catalytic activity">
    <reaction evidence="7">
        <text>myo-inositol(out) + H(+)(out) = myo-inositol(in) + H(+)(in)</text>
        <dbReference type="Rhea" id="RHEA:60364"/>
        <dbReference type="ChEBI" id="CHEBI:15378"/>
        <dbReference type="ChEBI" id="CHEBI:17268"/>
    </reaction>
</comment>
<keyword evidence="5 10" id="KW-1133">Transmembrane helix</keyword>
<name>A0A427XWJ3_9TREE</name>